<evidence type="ECO:0000313" key="2">
    <source>
        <dbReference type="Proteomes" id="UP001208131"/>
    </source>
</evidence>
<reference evidence="1 2" key="1">
    <citation type="journal article" date="2021" name="ISME Commun">
        <title>Automated analysis of genomic sequences facilitates high-throughput and comprehensive description of bacteria.</title>
        <authorList>
            <person name="Hitch T.C.A."/>
        </authorList>
    </citation>
    <scope>NUCLEOTIDE SEQUENCE [LARGE SCALE GENOMIC DNA]</scope>
    <source>
        <strain evidence="1 2">Sanger_31</strain>
    </source>
</reference>
<gene>
    <name evidence="1" type="ORF">OCV57_00150</name>
</gene>
<dbReference type="RefSeq" id="WP_267300097.1">
    <property type="nucleotide sequence ID" value="NZ_JAOQJZ010000001.1"/>
</dbReference>
<comment type="caution">
    <text evidence="1">The sequence shown here is derived from an EMBL/GenBank/DDBJ whole genome shotgun (WGS) entry which is preliminary data.</text>
</comment>
<proteinExistence type="predicted"/>
<keyword evidence="2" id="KW-1185">Reference proteome</keyword>
<dbReference type="AlphaFoldDB" id="A0AAE3LG59"/>
<name>A0AAE3LG59_9FIRM</name>
<sequence length="286" mass="33133">MVLQELIKLVCNKCYNEFILTNNKNNDKIYGTALKLTDNPIIKEERRGGFEDLQDICGIDHGFLCLELDRTQDLVLLDYCMTIGRLEYDLSSAIITIARDTIIIGIHDVTLNISCRYVPERLVASMPLFPLEKKQWVEITELLKEDYIDETRSSVENDKITLLIDTYALGNLNKNQISNLQYLYFELLNIDKLCEILDCGTLAVDYNRAATPYIMYNKLHKKCFIGLWSLQENRCLSKFNADMLYKKSYIDPLIFNLCNVFEKREKIATLNISMFGNDLGSMEILR</sequence>
<evidence type="ECO:0000313" key="1">
    <source>
        <dbReference type="EMBL" id="MCU6704339.1"/>
    </source>
</evidence>
<accession>A0AAE3LG59</accession>
<organism evidence="1 2">
    <name type="scientific">Hominimerdicola aceti</name>
    <dbReference type="NCBI Taxonomy" id="2981726"/>
    <lineage>
        <taxon>Bacteria</taxon>
        <taxon>Bacillati</taxon>
        <taxon>Bacillota</taxon>
        <taxon>Clostridia</taxon>
        <taxon>Eubacteriales</taxon>
        <taxon>Oscillospiraceae</taxon>
        <taxon>Hominimerdicola</taxon>
    </lineage>
</organism>
<dbReference type="Proteomes" id="UP001208131">
    <property type="component" value="Unassembled WGS sequence"/>
</dbReference>
<dbReference type="EMBL" id="JAOQJZ010000001">
    <property type="protein sequence ID" value="MCU6704339.1"/>
    <property type="molecule type" value="Genomic_DNA"/>
</dbReference>
<protein>
    <submittedName>
        <fullName evidence="1">Uncharacterized protein</fullName>
    </submittedName>
</protein>